<comment type="similarity">
    <text evidence="1 4 7">Belongs to the tRNA pseudouridine synthase TruA family.</text>
</comment>
<protein>
    <recommendedName>
        <fullName evidence="4">tRNA pseudouridine synthase A</fullName>
        <ecNumber evidence="4">5.4.99.12</ecNumber>
    </recommendedName>
    <alternativeName>
        <fullName evidence="4">tRNA pseudouridine(38-40) synthase</fullName>
    </alternativeName>
    <alternativeName>
        <fullName evidence="4">tRNA pseudouridylate synthase I</fullName>
    </alternativeName>
    <alternativeName>
        <fullName evidence="4">tRNA-uridine isomerase I</fullName>
    </alternativeName>
</protein>
<sequence length="281" mass="30471">MEGVVAMDNADETGFRTLSATVGYHGAPFAGFARQPGLITVQGSLEEALATVFRCPVETVCAGRTDAGVHARGQVVSFSVPDELLCDRAMSSLARSLNALTHDAIVVSDVRCRDSGFSARFSATEREYRYFIALGDVPPLFMADFSWHIPRPLDVDAMQEAAAYLVGEHDFKSFCLAASAQGKPTCRNVHGIGFEIQEILGDTVLVITVKGNAFLHSMVRTIVGTLVLVGRGLRPPEWVDEVLEARDRSAAGENAPACGLVFWAVTYGDNRSCYNEMMDNR</sequence>
<dbReference type="GO" id="GO:0031119">
    <property type="term" value="P:tRNA pseudouridine synthesis"/>
    <property type="evidence" value="ECO:0007669"/>
    <property type="project" value="UniProtKB-UniRule"/>
</dbReference>
<evidence type="ECO:0000256" key="1">
    <source>
        <dbReference type="ARBA" id="ARBA00009375"/>
    </source>
</evidence>
<evidence type="ECO:0000313" key="9">
    <source>
        <dbReference type="EMBL" id="NBI34311.1"/>
    </source>
</evidence>
<keyword evidence="3 4" id="KW-0413">Isomerase</keyword>
<dbReference type="InterPro" id="IPR020094">
    <property type="entry name" value="TruA/RsuA/RluB/E/F_N"/>
</dbReference>
<evidence type="ECO:0000256" key="5">
    <source>
        <dbReference type="PIRSR" id="PIRSR001430-1"/>
    </source>
</evidence>
<comment type="caution">
    <text evidence="4">Lacks conserved residue(s) required for the propagation of feature annotation.</text>
</comment>
<feature type="active site" description="Nucleophile" evidence="4 5">
    <location>
        <position position="66"/>
    </location>
</feature>
<evidence type="ECO:0000256" key="3">
    <source>
        <dbReference type="ARBA" id="ARBA00023235"/>
    </source>
</evidence>
<dbReference type="Gene3D" id="3.30.70.660">
    <property type="entry name" value="Pseudouridine synthase I, catalytic domain, C-terminal subdomain"/>
    <property type="match status" value="1"/>
</dbReference>
<accession>A0A7C9P5H7</accession>
<comment type="subunit">
    <text evidence="4">Homodimer.</text>
</comment>
<comment type="caution">
    <text evidence="9">The sequence shown here is derived from an EMBL/GenBank/DDBJ whole genome shotgun (WGS) entry which is preliminary data.</text>
</comment>
<evidence type="ECO:0000256" key="4">
    <source>
        <dbReference type="HAMAP-Rule" id="MF_00171"/>
    </source>
</evidence>
<comment type="catalytic activity">
    <reaction evidence="4 7">
        <text>uridine(38/39/40) in tRNA = pseudouridine(38/39/40) in tRNA</text>
        <dbReference type="Rhea" id="RHEA:22376"/>
        <dbReference type="Rhea" id="RHEA-COMP:10085"/>
        <dbReference type="Rhea" id="RHEA-COMP:10087"/>
        <dbReference type="ChEBI" id="CHEBI:65314"/>
        <dbReference type="ChEBI" id="CHEBI:65315"/>
        <dbReference type="EC" id="5.4.99.12"/>
    </reaction>
</comment>
<dbReference type="InterPro" id="IPR020097">
    <property type="entry name" value="PsdUridine_synth_TruA_a/b_dom"/>
</dbReference>
<gene>
    <name evidence="4 9" type="primary">truA</name>
    <name evidence="9" type="ORF">D1639_04550</name>
</gene>
<dbReference type="GO" id="GO:0160147">
    <property type="term" value="F:tRNA pseudouridine(38-40) synthase activity"/>
    <property type="evidence" value="ECO:0007669"/>
    <property type="project" value="UniProtKB-EC"/>
</dbReference>
<dbReference type="CDD" id="cd02570">
    <property type="entry name" value="PseudoU_synth_EcTruA"/>
    <property type="match status" value="1"/>
</dbReference>
<evidence type="ECO:0000259" key="8">
    <source>
        <dbReference type="Pfam" id="PF01416"/>
    </source>
</evidence>
<feature type="binding site" evidence="4 6">
    <location>
        <position position="128"/>
    </location>
    <ligand>
        <name>substrate</name>
    </ligand>
</feature>
<dbReference type="GO" id="GO:0003723">
    <property type="term" value="F:RNA binding"/>
    <property type="evidence" value="ECO:0007669"/>
    <property type="project" value="InterPro"/>
</dbReference>
<dbReference type="Pfam" id="PF01416">
    <property type="entry name" value="PseudoU_synth_1"/>
    <property type="match status" value="1"/>
</dbReference>
<evidence type="ECO:0000256" key="6">
    <source>
        <dbReference type="PIRSR" id="PIRSR001430-2"/>
    </source>
</evidence>
<comment type="function">
    <text evidence="4">Formation of pseudouridine at positions 38, 39 and 40 in the anticodon stem and loop of transfer RNAs.</text>
</comment>
<dbReference type="PIRSF" id="PIRSF001430">
    <property type="entry name" value="tRNA_psdUrid_synth"/>
    <property type="match status" value="1"/>
</dbReference>
<evidence type="ECO:0000256" key="2">
    <source>
        <dbReference type="ARBA" id="ARBA00022694"/>
    </source>
</evidence>
<name>A0A7C9P5H7_9BACT</name>
<feature type="domain" description="Pseudouridine synthase I TruA alpha/beta" evidence="8">
    <location>
        <begin position="161"/>
        <end position="267"/>
    </location>
</feature>
<keyword evidence="2 4" id="KW-0819">tRNA processing</keyword>
<dbReference type="Gene3D" id="3.30.70.580">
    <property type="entry name" value="Pseudouridine synthase I, catalytic domain, N-terminal subdomain"/>
    <property type="match status" value="1"/>
</dbReference>
<dbReference type="HAMAP" id="MF_00171">
    <property type="entry name" value="TruA"/>
    <property type="match status" value="1"/>
</dbReference>
<dbReference type="InterPro" id="IPR020095">
    <property type="entry name" value="PsdUridine_synth_TruA_C"/>
</dbReference>
<evidence type="ECO:0000256" key="7">
    <source>
        <dbReference type="RuleBase" id="RU003792"/>
    </source>
</evidence>
<dbReference type="InterPro" id="IPR020103">
    <property type="entry name" value="PsdUridine_synth_cat_dom_sf"/>
</dbReference>
<dbReference type="PANTHER" id="PTHR11142:SF0">
    <property type="entry name" value="TRNA PSEUDOURIDINE SYNTHASE-LIKE 1"/>
    <property type="match status" value="1"/>
</dbReference>
<dbReference type="NCBIfam" id="TIGR00071">
    <property type="entry name" value="hisT_truA"/>
    <property type="match status" value="1"/>
</dbReference>
<dbReference type="InterPro" id="IPR001406">
    <property type="entry name" value="PsdUridine_synth_TruA"/>
</dbReference>
<organism evidence="9">
    <name type="scientific">Muribaculaceae bacterium Z82</name>
    <dbReference type="NCBI Taxonomy" id="2304548"/>
    <lineage>
        <taxon>Bacteria</taxon>
        <taxon>Pseudomonadati</taxon>
        <taxon>Bacteroidota</taxon>
        <taxon>Bacteroidia</taxon>
        <taxon>Bacteroidales</taxon>
        <taxon>Muribaculaceae</taxon>
    </lineage>
</organism>
<dbReference type="PANTHER" id="PTHR11142">
    <property type="entry name" value="PSEUDOURIDYLATE SYNTHASE"/>
    <property type="match status" value="1"/>
</dbReference>
<proteinExistence type="inferred from homology"/>
<dbReference type="EMBL" id="QWKH01000021">
    <property type="protein sequence ID" value="NBI34311.1"/>
    <property type="molecule type" value="Genomic_DNA"/>
</dbReference>
<dbReference type="SUPFAM" id="SSF55120">
    <property type="entry name" value="Pseudouridine synthase"/>
    <property type="match status" value="1"/>
</dbReference>
<dbReference type="AlphaFoldDB" id="A0A7C9P5H7"/>
<reference evidence="9" key="1">
    <citation type="submission" date="2018-08" db="EMBL/GenBank/DDBJ databases">
        <title>Murine metabolic-syndrome-specific gut microbial biobank.</title>
        <authorList>
            <person name="Liu C."/>
        </authorList>
    </citation>
    <scope>NUCLEOTIDE SEQUENCE [LARGE SCALE GENOMIC DNA]</scope>
    <source>
        <strain evidence="9">Z82</strain>
    </source>
</reference>
<dbReference type="EC" id="5.4.99.12" evidence="4"/>